<dbReference type="EMBL" id="JAWCUA010000010">
    <property type="protein sequence ID" value="MDU0114799.1"/>
    <property type="molecule type" value="Genomic_DNA"/>
</dbReference>
<dbReference type="Proteomes" id="UP001257914">
    <property type="component" value="Unassembled WGS sequence"/>
</dbReference>
<organism evidence="2 3">
    <name type="scientific">Psychrosphaera aquimarina</name>
    <dbReference type="NCBI Taxonomy" id="2044854"/>
    <lineage>
        <taxon>Bacteria</taxon>
        <taxon>Pseudomonadati</taxon>
        <taxon>Pseudomonadota</taxon>
        <taxon>Gammaproteobacteria</taxon>
        <taxon>Alteromonadales</taxon>
        <taxon>Pseudoalteromonadaceae</taxon>
        <taxon>Psychrosphaera</taxon>
    </lineage>
</organism>
<evidence type="ECO:0000313" key="3">
    <source>
        <dbReference type="Proteomes" id="UP001257914"/>
    </source>
</evidence>
<gene>
    <name evidence="2" type="ORF">RT723_17735</name>
</gene>
<dbReference type="RefSeq" id="WP_315948481.1">
    <property type="nucleotide sequence ID" value="NZ_JAWCUA010000010.1"/>
</dbReference>
<name>A0ABU3R539_9GAMM</name>
<dbReference type="PANTHER" id="PTHR39586">
    <property type="entry name" value="CYTOPLASMIC PROTEIN-RELATED"/>
    <property type="match status" value="1"/>
</dbReference>
<sequence length="108" mass="12402">MSIHHQCASLLAQLTIDLKQCDLWSNETPSKEQLSSTEPFALDTLRFEQWLQFIFIPKMTELVNNKTNLPSNMNIYPMAEESLKHKNKTITPLLATIKSLDQLISRGE</sequence>
<accession>A0ABU3R539</accession>
<dbReference type="Pfam" id="PF04287">
    <property type="entry name" value="DUF446"/>
    <property type="match status" value="1"/>
</dbReference>
<comment type="caution">
    <text evidence="2">The sequence shown here is derived from an EMBL/GenBank/DDBJ whole genome shotgun (WGS) entry which is preliminary data.</text>
</comment>
<dbReference type="InterPro" id="IPR007384">
    <property type="entry name" value="UCP006257"/>
</dbReference>
<proteinExistence type="predicted"/>
<dbReference type="Gene3D" id="1.20.1440.40">
    <property type="entry name" value="YqcC-like"/>
    <property type="match status" value="1"/>
</dbReference>
<keyword evidence="3" id="KW-1185">Reference proteome</keyword>
<protein>
    <submittedName>
        <fullName evidence="2">YqcC family protein</fullName>
    </submittedName>
</protein>
<feature type="domain" description="YqcC-like" evidence="1">
    <location>
        <begin position="6"/>
        <end position="103"/>
    </location>
</feature>
<dbReference type="InterPro" id="IPR036814">
    <property type="entry name" value="YqcC-like_sf"/>
</dbReference>
<dbReference type="PIRSF" id="PIRSF006257">
    <property type="entry name" value="UCP006257"/>
    <property type="match status" value="1"/>
</dbReference>
<reference evidence="2 3" key="1">
    <citation type="submission" date="2023-10" db="EMBL/GenBank/DDBJ databases">
        <title>Psychrosphaera aquimaarina strain SW33 isolated from seawater.</title>
        <authorList>
            <person name="Bayburt H."/>
            <person name="Kim J.M."/>
            <person name="Choi B.J."/>
            <person name="Jeon C.O."/>
        </authorList>
    </citation>
    <scope>NUCLEOTIDE SEQUENCE [LARGE SCALE GENOMIC DNA]</scope>
    <source>
        <strain evidence="2 3">KCTC 52743</strain>
    </source>
</reference>
<evidence type="ECO:0000313" key="2">
    <source>
        <dbReference type="EMBL" id="MDU0114799.1"/>
    </source>
</evidence>
<dbReference type="PANTHER" id="PTHR39586:SF1">
    <property type="entry name" value="CYTOPLASMIC PROTEIN"/>
    <property type="match status" value="1"/>
</dbReference>
<dbReference type="SUPFAM" id="SSF158452">
    <property type="entry name" value="YqcC-like"/>
    <property type="match status" value="1"/>
</dbReference>
<evidence type="ECO:0000259" key="1">
    <source>
        <dbReference type="Pfam" id="PF04287"/>
    </source>
</evidence>
<dbReference type="InterPro" id="IPR023376">
    <property type="entry name" value="YqcC-like_dom"/>
</dbReference>